<keyword evidence="4" id="KW-1185">Reference proteome</keyword>
<keyword evidence="2" id="KW-0812">Transmembrane</keyword>
<feature type="compositionally biased region" description="Polar residues" evidence="1">
    <location>
        <begin position="49"/>
        <end position="64"/>
    </location>
</feature>
<comment type="caution">
    <text evidence="3">The sequence shown here is derived from an EMBL/GenBank/DDBJ whole genome shotgun (WGS) entry which is preliminary data.</text>
</comment>
<protein>
    <recommendedName>
        <fullName evidence="5">Secreted protein</fullName>
    </recommendedName>
</protein>
<accession>A0ABS8EH71</accession>
<feature type="region of interest" description="Disordered" evidence="1">
    <location>
        <begin position="49"/>
        <end position="70"/>
    </location>
</feature>
<dbReference type="Proteomes" id="UP001520654">
    <property type="component" value="Unassembled WGS sequence"/>
</dbReference>
<evidence type="ECO:0000256" key="2">
    <source>
        <dbReference type="SAM" id="Phobius"/>
    </source>
</evidence>
<keyword evidence="2" id="KW-0472">Membrane</keyword>
<dbReference type="RefSeq" id="WP_229344163.1">
    <property type="nucleotide sequence ID" value="NZ_JAINUL010000001.1"/>
</dbReference>
<evidence type="ECO:0000256" key="1">
    <source>
        <dbReference type="SAM" id="MobiDB-lite"/>
    </source>
</evidence>
<evidence type="ECO:0008006" key="5">
    <source>
        <dbReference type="Google" id="ProtNLM"/>
    </source>
</evidence>
<reference evidence="3 4" key="1">
    <citation type="submission" date="2021-08" db="EMBL/GenBank/DDBJ databases">
        <title>Genomic Architecture of Streptomyces flavotricini NGL1 and Streptomyces erythrochromogenes HMS4 With Differential Plant Beneficial attributes and laccase production capabilities.</title>
        <authorList>
            <person name="Salwan R."/>
            <person name="Kaur R."/>
            <person name="Sharma V."/>
        </authorList>
    </citation>
    <scope>NUCLEOTIDE SEQUENCE [LARGE SCALE GENOMIC DNA]</scope>
    <source>
        <strain evidence="3 4">NGL1</strain>
    </source>
</reference>
<sequence>MVELGVFLGLMGVAAAWLVRTLLRRGRRRTENADGLLIELARTAQASSDRSSYNSNAVHNSITHGTAYRP</sequence>
<dbReference type="EMBL" id="JAINUL010000001">
    <property type="protein sequence ID" value="MCC0100497.1"/>
    <property type="molecule type" value="Genomic_DNA"/>
</dbReference>
<feature type="transmembrane region" description="Helical" evidence="2">
    <location>
        <begin position="6"/>
        <end position="23"/>
    </location>
</feature>
<keyword evidence="2" id="KW-1133">Transmembrane helix</keyword>
<organism evidence="3 4">
    <name type="scientific">Streptomyces flavotricini</name>
    <dbReference type="NCBI Taxonomy" id="66888"/>
    <lineage>
        <taxon>Bacteria</taxon>
        <taxon>Bacillati</taxon>
        <taxon>Actinomycetota</taxon>
        <taxon>Actinomycetes</taxon>
        <taxon>Kitasatosporales</taxon>
        <taxon>Streptomycetaceae</taxon>
        <taxon>Streptomyces</taxon>
    </lineage>
</organism>
<proteinExistence type="predicted"/>
<evidence type="ECO:0000313" key="4">
    <source>
        <dbReference type="Proteomes" id="UP001520654"/>
    </source>
</evidence>
<gene>
    <name evidence="3" type="ORF">K7B10_38160</name>
</gene>
<name>A0ABS8EH71_9ACTN</name>
<evidence type="ECO:0000313" key="3">
    <source>
        <dbReference type="EMBL" id="MCC0100497.1"/>
    </source>
</evidence>